<organism evidence="5 6">
    <name type="scientific">Trichonephila inaurata madagascariensis</name>
    <dbReference type="NCBI Taxonomy" id="2747483"/>
    <lineage>
        <taxon>Eukaryota</taxon>
        <taxon>Metazoa</taxon>
        <taxon>Ecdysozoa</taxon>
        <taxon>Arthropoda</taxon>
        <taxon>Chelicerata</taxon>
        <taxon>Arachnida</taxon>
        <taxon>Araneae</taxon>
        <taxon>Araneomorphae</taxon>
        <taxon>Entelegynae</taxon>
        <taxon>Araneoidea</taxon>
        <taxon>Nephilidae</taxon>
        <taxon>Trichonephila</taxon>
        <taxon>Trichonephila inaurata</taxon>
    </lineage>
</organism>
<dbReference type="Gene3D" id="3.30.1200.10">
    <property type="entry name" value="YggU-like"/>
    <property type="match status" value="1"/>
</dbReference>
<dbReference type="PANTHER" id="PTHR24369">
    <property type="entry name" value="ANTIGEN BSP, PUTATIVE-RELATED"/>
    <property type="match status" value="1"/>
</dbReference>
<evidence type="ECO:0000256" key="3">
    <source>
        <dbReference type="ARBA" id="ARBA00022737"/>
    </source>
</evidence>
<dbReference type="SUPFAM" id="SSF52058">
    <property type="entry name" value="L domain-like"/>
    <property type="match status" value="1"/>
</dbReference>
<dbReference type="HAMAP" id="MF_00634">
    <property type="entry name" value="UPF0235"/>
    <property type="match status" value="1"/>
</dbReference>
<dbReference type="NCBIfam" id="TIGR00251">
    <property type="entry name" value="DUF167 family protein"/>
    <property type="match status" value="1"/>
</dbReference>
<dbReference type="OrthoDB" id="676979at2759"/>
<dbReference type="EMBL" id="BMAV01013131">
    <property type="protein sequence ID" value="GFY60378.1"/>
    <property type="molecule type" value="Genomic_DNA"/>
</dbReference>
<dbReference type="InterPro" id="IPR050541">
    <property type="entry name" value="LRR_TM_domain-containing"/>
</dbReference>
<keyword evidence="4" id="KW-1133">Transmembrane helix</keyword>
<evidence type="ECO:0000256" key="1">
    <source>
        <dbReference type="ARBA" id="ARBA00010364"/>
    </source>
</evidence>
<comment type="similarity">
    <text evidence="1">Belongs to the UPF0235 family.</text>
</comment>
<dbReference type="AlphaFoldDB" id="A0A8X7CB75"/>
<gene>
    <name evidence="5" type="ORF">TNIN_394861</name>
</gene>
<dbReference type="SMART" id="SM01152">
    <property type="entry name" value="DUF167"/>
    <property type="match status" value="1"/>
</dbReference>
<reference evidence="5" key="1">
    <citation type="submission" date="2020-08" db="EMBL/GenBank/DDBJ databases">
        <title>Multicomponent nature underlies the extraordinary mechanical properties of spider dragline silk.</title>
        <authorList>
            <person name="Kono N."/>
            <person name="Nakamura H."/>
            <person name="Mori M."/>
            <person name="Yoshida Y."/>
            <person name="Ohtoshi R."/>
            <person name="Malay A.D."/>
            <person name="Moran D.A.P."/>
            <person name="Tomita M."/>
            <person name="Numata K."/>
            <person name="Arakawa K."/>
        </authorList>
    </citation>
    <scope>NUCLEOTIDE SEQUENCE</scope>
</reference>
<dbReference type="InterPro" id="IPR003591">
    <property type="entry name" value="Leu-rich_rpt_typical-subtyp"/>
</dbReference>
<dbReference type="InterPro" id="IPR001611">
    <property type="entry name" value="Leu-rich_rpt"/>
</dbReference>
<feature type="transmembrane region" description="Helical" evidence="4">
    <location>
        <begin position="980"/>
        <end position="1000"/>
    </location>
</feature>
<evidence type="ECO:0000256" key="4">
    <source>
        <dbReference type="SAM" id="Phobius"/>
    </source>
</evidence>
<keyword evidence="6" id="KW-1185">Reference proteome</keyword>
<dbReference type="Proteomes" id="UP000886998">
    <property type="component" value="Unassembled WGS sequence"/>
</dbReference>
<dbReference type="InterPro" id="IPR032675">
    <property type="entry name" value="LRR_dom_sf"/>
</dbReference>
<dbReference type="SMART" id="SM00365">
    <property type="entry name" value="LRR_SD22"/>
    <property type="match status" value="5"/>
</dbReference>
<accession>A0A8X7CB75</accession>
<dbReference type="SMART" id="SM00369">
    <property type="entry name" value="LRR_TYP"/>
    <property type="match status" value="8"/>
</dbReference>
<dbReference type="InterPro" id="IPR003746">
    <property type="entry name" value="DUF167"/>
</dbReference>
<evidence type="ECO:0000313" key="5">
    <source>
        <dbReference type="EMBL" id="GFY60378.1"/>
    </source>
</evidence>
<keyword evidence="4" id="KW-0812">Transmembrane</keyword>
<keyword evidence="4" id="KW-0472">Membrane</keyword>
<dbReference type="GO" id="GO:0005886">
    <property type="term" value="C:plasma membrane"/>
    <property type="evidence" value="ECO:0007669"/>
    <property type="project" value="TreeGrafter"/>
</dbReference>
<proteinExistence type="inferred from homology"/>
<evidence type="ECO:0000256" key="2">
    <source>
        <dbReference type="ARBA" id="ARBA00022614"/>
    </source>
</evidence>
<dbReference type="Pfam" id="PF02594">
    <property type="entry name" value="DUF167"/>
    <property type="match status" value="1"/>
</dbReference>
<protein>
    <submittedName>
        <fullName evidence="5">UPF0235 protein C15orf40 homolog</fullName>
    </submittedName>
</protein>
<comment type="caution">
    <text evidence="5">The sequence shown here is derived from an EMBL/GenBank/DDBJ whole genome shotgun (WGS) entry which is preliminary data.</text>
</comment>
<sequence>MPKKDNNAKGKVTDKKQEASLNEKSAVYCGSNNEIIIKIHAKPGAKESGITDVGEDSVGIQISAPPVDGAANKELIRYLGEVLNLRKSDLSLEKGSRSKDKTVIISSTAEFICKIFHFIHLKMANSVQMQINILTTVTVLLIYFPVQPFASDCLHIKNIQCSCDTTSAMCFGSQEDRLDIQQLLSNLSNIYSSNDLLDFTLNVTNLAFLPESTFSDFKIKNLTLGNELRDIYNDLFSGLEHSLLSLNLQYNDIEFVGNPLSSLQNLKRLNLDYNNLEEIDTVIFFNLSKLEFLSVSGNNISSLDSDFLINLPSLQTLILNYNDFPSVSDINIESATLTKLSAQICSIGNSLERDSFSRVSNLKDIDLSSNNINGVESNALNELHSLEIMNLSNNKVEFLRNNAFSSLYNLIELDLKNNKLSLVEENAFQNLTKLKSLDISGNMLEAILQEYTLDLYSLERINLQNNKIKIVTARTFSRSANLQDLQLGGNVLHCSCELSHFASFLINSTLIRPDDINAIVCFSPTGLKNTKLIDVDFHPMNCELDDPIPEEDEDEEYDDTETQSTMLVSTMSVTETASVTESSETITTTIAMTSSEKFDSTTPLISSEKIVDSTTPMTSSEKIDSTTLMISSEKITDSTIPMTSPISVTSTEVFAIGNYSTTKEDTTSDIEKSTTSAVTHTETTSFISTLITQNTFSPLDSTTEFTTLISQSSTMNGSATTEMISTTGFTTNKFISAEVSVDILDYSILDNKFCIRWQINGEILSRPTCSVQINSRTGKHFKNIKCPLSGNEIQECIAADNVYEFCINIYVSGMRKNKKCSKVQLSTTTTESTSTILSTVSEPVTQLMTETKSNFNFTTISLSSTESPFIPFKIMKFDVTFNHSNTYATAKWLVNKYESNLLCNLTLITISMNYNHTEGVFDCRNYSYTIQDIKEHETLEICILNFYKGYSTPLLCQSSTGLTYELKASKTKDTGYKNSSLIAVICLLIIVAIIVIALILKNLLKKRTESDMYNVSAEERNVLRRMSSPFQKDPCVRYSYTLKEQEEV</sequence>
<dbReference type="Gene3D" id="3.80.10.10">
    <property type="entry name" value="Ribonuclease Inhibitor"/>
    <property type="match status" value="3"/>
</dbReference>
<keyword evidence="2" id="KW-0433">Leucine-rich repeat</keyword>
<dbReference type="InterPro" id="IPR036591">
    <property type="entry name" value="YggU-like_sf"/>
</dbReference>
<evidence type="ECO:0000313" key="6">
    <source>
        <dbReference type="Proteomes" id="UP000886998"/>
    </source>
</evidence>
<dbReference type="PANTHER" id="PTHR24369:SF211">
    <property type="entry name" value="LEUCINE-RICH REPEAT-CONTAINING PROTEIN 15-LIKE"/>
    <property type="match status" value="1"/>
</dbReference>
<dbReference type="PROSITE" id="PS51450">
    <property type="entry name" value="LRR"/>
    <property type="match status" value="1"/>
</dbReference>
<dbReference type="SUPFAM" id="SSF69786">
    <property type="entry name" value="YggU-like"/>
    <property type="match status" value="1"/>
</dbReference>
<dbReference type="Pfam" id="PF13855">
    <property type="entry name" value="LRR_8"/>
    <property type="match status" value="2"/>
</dbReference>
<name>A0A8X7CB75_9ARAC</name>
<keyword evidence="3" id="KW-0677">Repeat</keyword>